<evidence type="ECO:0000313" key="2">
    <source>
        <dbReference type="Proteomes" id="UP000191160"/>
    </source>
</evidence>
<accession>A0A1T1H4U0</accession>
<dbReference type="Proteomes" id="UP000191160">
    <property type="component" value="Unassembled WGS sequence"/>
</dbReference>
<keyword evidence="2" id="KW-1185">Reference proteome</keyword>
<proteinExistence type="predicted"/>
<dbReference type="SUPFAM" id="SSF55961">
    <property type="entry name" value="Bet v1-like"/>
    <property type="match status" value="1"/>
</dbReference>
<comment type="caution">
    <text evidence="1">The sequence shown here is derived from an EMBL/GenBank/DDBJ whole genome shotgun (WGS) entry which is preliminary data.</text>
</comment>
<reference evidence="1 2" key="1">
    <citation type="submission" date="2017-02" db="EMBL/GenBank/DDBJ databases">
        <title>Acinetobacter sp. ANC 4945, whole genome shotgun sequencing project.</title>
        <authorList>
            <person name="Radolfova-Krizova L."/>
            <person name="Al Atrouni A."/>
            <person name="Nemec A."/>
        </authorList>
    </citation>
    <scope>NUCLEOTIDE SEQUENCE [LARGE SCALE GENOMIC DNA]</scope>
    <source>
        <strain evidence="1 2">ANC 4945</strain>
    </source>
</reference>
<dbReference type="AlphaFoldDB" id="A0A1T1H4U0"/>
<protein>
    <recommendedName>
        <fullName evidence="3">SRPBCC family protein</fullName>
    </recommendedName>
</protein>
<dbReference type="RefSeq" id="WP_078189255.1">
    <property type="nucleotide sequence ID" value="NZ_JAMCOZ010000005.1"/>
</dbReference>
<sequence length="434" mass="48477">MQITKIIMVLVFLSGLSISTSWAKFVQWQPQIPSSLDLFNGNAKALANLTGDHIVIFAHPSQQISLPTMKAGQKVVGKFQSAAVVVPTNSKNVARLLSNYPNYAGLFPTLKSAEVLQQQGSTSQVEYRIHIPTPIPVLNFKETVVMQHQIEHNSINSLVLQAPVPFGAGKIEWFEIDAQHTLISVTQWGDLNQPKGFLFSKILNALPDAKLGIPAGTNGFLLESLQRRFKAFSSETLAANQLPELKLNASQLDKVTQLSQSSKEPVSFILTAQRVPFGQNYELMRFSTSFQYYAQEPSSLQRWINVSSFKHLFPRQVKHMQVQKINPHLMDADYKISVGLGVINIPFDFKMRFNYPDLLQNQYTATGGDLKFVRGAMHIRPLQQGSLLQLTSAVKIDDKAPFLLRAMRSMPYHDMLPALGGNTVFALKVKQKLS</sequence>
<evidence type="ECO:0008006" key="3">
    <source>
        <dbReference type="Google" id="ProtNLM"/>
    </source>
</evidence>
<organism evidence="1 2">
    <name type="scientific">Acinetobacter amyesii</name>
    <dbReference type="NCBI Taxonomy" id="2942470"/>
    <lineage>
        <taxon>Bacteria</taxon>
        <taxon>Pseudomonadati</taxon>
        <taxon>Pseudomonadota</taxon>
        <taxon>Gammaproteobacteria</taxon>
        <taxon>Moraxellales</taxon>
        <taxon>Moraxellaceae</taxon>
        <taxon>Acinetobacter</taxon>
    </lineage>
</organism>
<dbReference type="EMBL" id="MVKX01000002">
    <property type="protein sequence ID" value="OOV84740.1"/>
    <property type="molecule type" value="Genomic_DNA"/>
</dbReference>
<name>A0A1T1H4U0_9GAMM</name>
<evidence type="ECO:0000313" key="1">
    <source>
        <dbReference type="EMBL" id="OOV84740.1"/>
    </source>
</evidence>
<gene>
    <name evidence="1" type="ORF">B1202_03670</name>
</gene>